<feature type="compositionally biased region" description="Basic and acidic residues" evidence="1">
    <location>
        <begin position="207"/>
        <end position="217"/>
    </location>
</feature>
<feature type="compositionally biased region" description="Basic and acidic residues" evidence="1">
    <location>
        <begin position="81"/>
        <end position="103"/>
    </location>
</feature>
<dbReference type="OrthoDB" id="2796369at2759"/>
<dbReference type="AlphaFoldDB" id="A0A0C3S364"/>
<protein>
    <submittedName>
        <fullName evidence="2">Uncharacterized protein</fullName>
    </submittedName>
</protein>
<reference evidence="2 3" key="1">
    <citation type="journal article" date="2014" name="PLoS Genet.">
        <title>Analysis of the Phlebiopsis gigantea genome, transcriptome and secretome provides insight into its pioneer colonization strategies of wood.</title>
        <authorList>
            <person name="Hori C."/>
            <person name="Ishida T."/>
            <person name="Igarashi K."/>
            <person name="Samejima M."/>
            <person name="Suzuki H."/>
            <person name="Master E."/>
            <person name="Ferreira P."/>
            <person name="Ruiz-Duenas F.J."/>
            <person name="Held B."/>
            <person name="Canessa P."/>
            <person name="Larrondo L.F."/>
            <person name="Schmoll M."/>
            <person name="Druzhinina I.S."/>
            <person name="Kubicek C.P."/>
            <person name="Gaskell J.A."/>
            <person name="Kersten P."/>
            <person name="St John F."/>
            <person name="Glasner J."/>
            <person name="Sabat G."/>
            <person name="Splinter BonDurant S."/>
            <person name="Syed K."/>
            <person name="Yadav J."/>
            <person name="Mgbeahuruike A.C."/>
            <person name="Kovalchuk A."/>
            <person name="Asiegbu F.O."/>
            <person name="Lackner G."/>
            <person name="Hoffmeister D."/>
            <person name="Rencoret J."/>
            <person name="Gutierrez A."/>
            <person name="Sun H."/>
            <person name="Lindquist E."/>
            <person name="Barry K."/>
            <person name="Riley R."/>
            <person name="Grigoriev I.V."/>
            <person name="Henrissat B."/>
            <person name="Kues U."/>
            <person name="Berka R.M."/>
            <person name="Martinez A.T."/>
            <person name="Covert S.F."/>
            <person name="Blanchette R.A."/>
            <person name="Cullen D."/>
        </authorList>
    </citation>
    <scope>NUCLEOTIDE SEQUENCE [LARGE SCALE GENOMIC DNA]</scope>
    <source>
        <strain evidence="2 3">11061_1 CR5-6</strain>
    </source>
</reference>
<keyword evidence="3" id="KW-1185">Reference proteome</keyword>
<accession>A0A0C3S364</accession>
<proteinExistence type="predicted"/>
<feature type="region of interest" description="Disordered" evidence="1">
    <location>
        <begin position="183"/>
        <end position="217"/>
    </location>
</feature>
<evidence type="ECO:0000313" key="3">
    <source>
        <dbReference type="Proteomes" id="UP000053257"/>
    </source>
</evidence>
<sequence>MLANARKYALRKRYFNEDTITLMTFLRVPIPALERIPDSARLWREAVNLEFSAADGRMLLAASRATWNTKASVREECTHGCERADDDREDGPNDEEKEREKRTPPPNQVRRDWRRRRERILPGHRLEESYINYFIQARVTNQQLVAPNLSSLCPIDGVRPADFTRVFGDSFISGLPAAWKVEQGQSSLGRKPDGAATGQDSSDESDTEARVAADIDPRFPPNEFVSYRADIFGLGREHPIGPAF</sequence>
<dbReference type="HOGENOM" id="CLU_1138362_0_0_1"/>
<feature type="region of interest" description="Disordered" evidence="1">
    <location>
        <begin position="81"/>
        <end position="115"/>
    </location>
</feature>
<evidence type="ECO:0000313" key="2">
    <source>
        <dbReference type="EMBL" id="KIP09891.1"/>
    </source>
</evidence>
<dbReference type="EMBL" id="KN840461">
    <property type="protein sequence ID" value="KIP09891.1"/>
    <property type="molecule type" value="Genomic_DNA"/>
</dbReference>
<organism evidence="2 3">
    <name type="scientific">Phlebiopsis gigantea (strain 11061_1 CR5-6)</name>
    <name type="common">White-rot fungus</name>
    <name type="synonym">Peniophora gigantea</name>
    <dbReference type="NCBI Taxonomy" id="745531"/>
    <lineage>
        <taxon>Eukaryota</taxon>
        <taxon>Fungi</taxon>
        <taxon>Dikarya</taxon>
        <taxon>Basidiomycota</taxon>
        <taxon>Agaricomycotina</taxon>
        <taxon>Agaricomycetes</taxon>
        <taxon>Polyporales</taxon>
        <taxon>Phanerochaetaceae</taxon>
        <taxon>Phlebiopsis</taxon>
    </lineage>
</organism>
<name>A0A0C3S364_PHLG1</name>
<dbReference type="STRING" id="745531.A0A0C3S364"/>
<evidence type="ECO:0000256" key="1">
    <source>
        <dbReference type="SAM" id="MobiDB-lite"/>
    </source>
</evidence>
<dbReference type="Proteomes" id="UP000053257">
    <property type="component" value="Unassembled WGS sequence"/>
</dbReference>
<gene>
    <name evidence="2" type="ORF">PHLGIDRAFT_116043</name>
</gene>